<proteinExistence type="predicted"/>
<evidence type="ECO:0000313" key="2">
    <source>
        <dbReference type="EMBL" id="MPL97909.1"/>
    </source>
</evidence>
<dbReference type="AlphaFoldDB" id="A0A644W2F4"/>
<feature type="region of interest" description="Disordered" evidence="1">
    <location>
        <begin position="183"/>
        <end position="216"/>
    </location>
</feature>
<feature type="compositionally biased region" description="Basic residues" evidence="1">
    <location>
        <begin position="201"/>
        <end position="216"/>
    </location>
</feature>
<feature type="compositionally biased region" description="Polar residues" evidence="1">
    <location>
        <begin position="59"/>
        <end position="72"/>
    </location>
</feature>
<dbReference type="EMBL" id="VSSQ01000580">
    <property type="protein sequence ID" value="MPL97909.1"/>
    <property type="molecule type" value="Genomic_DNA"/>
</dbReference>
<comment type="caution">
    <text evidence="2">The sequence shown here is derived from an EMBL/GenBank/DDBJ whole genome shotgun (WGS) entry which is preliminary data.</text>
</comment>
<feature type="compositionally biased region" description="Basic and acidic residues" evidence="1">
    <location>
        <begin position="187"/>
        <end position="200"/>
    </location>
</feature>
<evidence type="ECO:0000256" key="1">
    <source>
        <dbReference type="SAM" id="MobiDB-lite"/>
    </source>
</evidence>
<feature type="region of interest" description="Disordered" evidence="1">
    <location>
        <begin position="20"/>
        <end position="78"/>
    </location>
</feature>
<feature type="region of interest" description="Disordered" evidence="1">
    <location>
        <begin position="124"/>
        <end position="155"/>
    </location>
</feature>
<name>A0A644W2F4_9ZZZZ</name>
<feature type="compositionally biased region" description="Low complexity" evidence="1">
    <location>
        <begin position="48"/>
        <end position="58"/>
    </location>
</feature>
<feature type="compositionally biased region" description="Polar residues" evidence="1">
    <location>
        <begin position="20"/>
        <end position="31"/>
    </location>
</feature>
<gene>
    <name evidence="2" type="ORF">SDC9_44105</name>
</gene>
<protein>
    <submittedName>
        <fullName evidence="2">Uncharacterized protein</fullName>
    </submittedName>
</protein>
<accession>A0A644W2F4</accession>
<organism evidence="2">
    <name type="scientific">bioreactor metagenome</name>
    <dbReference type="NCBI Taxonomy" id="1076179"/>
    <lineage>
        <taxon>unclassified sequences</taxon>
        <taxon>metagenomes</taxon>
        <taxon>ecological metagenomes</taxon>
    </lineage>
</organism>
<reference evidence="2" key="1">
    <citation type="submission" date="2019-08" db="EMBL/GenBank/DDBJ databases">
        <authorList>
            <person name="Kucharzyk K."/>
            <person name="Murdoch R.W."/>
            <person name="Higgins S."/>
            <person name="Loffler F."/>
        </authorList>
    </citation>
    <scope>NUCLEOTIDE SEQUENCE</scope>
</reference>
<sequence>MRGTALGIPVVPEVAKITASESSSREVSFTVQAGRAAERDSATTTGTSCSSRAVFSSSRPGATTTAQGSTRSRVPMRDGRPDFAFRGEIAPPRFQAARDRASTRGEFGRSTASLYPARKPTFSRPFVDSSTSRSRSPLVHHFPSHQRQGFSGSRRKLSRTTFSSLTIEFSPFGLFSRVRRNRTYHQRVTEDIVKQKEPSVRKKTRKAPKKQKKRGK</sequence>